<evidence type="ECO:0000256" key="3">
    <source>
        <dbReference type="ARBA" id="ARBA00023163"/>
    </source>
</evidence>
<evidence type="ECO:0000259" key="7">
    <source>
        <dbReference type="PROSITE" id="PS51293"/>
    </source>
</evidence>
<evidence type="ECO:0000256" key="2">
    <source>
        <dbReference type="ARBA" id="ARBA00023015"/>
    </source>
</evidence>
<comment type="caution">
    <text evidence="8">The sequence shown here is derived from an EMBL/GenBank/DDBJ whole genome shotgun (WGS) entry which is preliminary data.</text>
</comment>
<feature type="region of interest" description="Disordered" evidence="5">
    <location>
        <begin position="76"/>
        <end position="99"/>
    </location>
</feature>
<dbReference type="PANTHER" id="PTHR43952">
    <property type="entry name" value="MYB FAMILY TRANSCRIPTION FACTOR-RELATED"/>
    <property type="match status" value="1"/>
</dbReference>
<dbReference type="InterPro" id="IPR044636">
    <property type="entry name" value="RADIALIS-like"/>
</dbReference>
<name>A0A843V9M2_COLES</name>
<dbReference type="GO" id="GO:0003700">
    <property type="term" value="F:DNA-binding transcription factor activity"/>
    <property type="evidence" value="ECO:0007669"/>
    <property type="project" value="InterPro"/>
</dbReference>
<keyword evidence="4" id="KW-0539">Nucleus</keyword>
<proteinExistence type="predicted"/>
<sequence length="99" mass="11260">MASRSMRSSGSSWSAKQNKLFEEALAVYDKDTPDRWQNVAREVGGKSPEEVKRHYDELVRDLKFIEAGQVPFPNYRSSALKGGSPMANDEQRLRSLKLQ</sequence>
<dbReference type="AlphaFoldDB" id="A0A843V9M2"/>
<comment type="subcellular location">
    <subcellularLocation>
        <location evidence="1">Nucleus</location>
    </subcellularLocation>
</comment>
<keyword evidence="2" id="KW-0805">Transcription regulation</keyword>
<evidence type="ECO:0000256" key="1">
    <source>
        <dbReference type="ARBA" id="ARBA00004123"/>
    </source>
</evidence>
<keyword evidence="9" id="KW-1185">Reference proteome</keyword>
<evidence type="ECO:0000259" key="6">
    <source>
        <dbReference type="PROSITE" id="PS50090"/>
    </source>
</evidence>
<feature type="domain" description="SANT" evidence="7">
    <location>
        <begin position="8"/>
        <end position="55"/>
    </location>
</feature>
<dbReference type="OrthoDB" id="118550at2759"/>
<dbReference type="EMBL" id="NMUH01001757">
    <property type="protein sequence ID" value="MQL95132.1"/>
    <property type="molecule type" value="Genomic_DNA"/>
</dbReference>
<dbReference type="SMART" id="SM00717">
    <property type="entry name" value="SANT"/>
    <property type="match status" value="1"/>
</dbReference>
<feature type="domain" description="Myb-like" evidence="6">
    <location>
        <begin position="5"/>
        <end position="59"/>
    </location>
</feature>
<organism evidence="8 9">
    <name type="scientific">Colocasia esculenta</name>
    <name type="common">Wild taro</name>
    <name type="synonym">Arum esculentum</name>
    <dbReference type="NCBI Taxonomy" id="4460"/>
    <lineage>
        <taxon>Eukaryota</taxon>
        <taxon>Viridiplantae</taxon>
        <taxon>Streptophyta</taxon>
        <taxon>Embryophyta</taxon>
        <taxon>Tracheophyta</taxon>
        <taxon>Spermatophyta</taxon>
        <taxon>Magnoliopsida</taxon>
        <taxon>Liliopsida</taxon>
        <taxon>Araceae</taxon>
        <taxon>Aroideae</taxon>
        <taxon>Colocasieae</taxon>
        <taxon>Colocasia</taxon>
    </lineage>
</organism>
<dbReference type="GO" id="GO:0005634">
    <property type="term" value="C:nucleus"/>
    <property type="evidence" value="ECO:0007669"/>
    <property type="project" value="UniProtKB-SubCell"/>
</dbReference>
<protein>
    <submittedName>
        <fullName evidence="8">Uncharacterized protein</fullName>
    </submittedName>
</protein>
<dbReference type="FunFam" id="1.10.10.60:FF:000154">
    <property type="entry name" value="Transcription factor SRM1"/>
    <property type="match status" value="1"/>
</dbReference>
<dbReference type="InterPro" id="IPR001005">
    <property type="entry name" value="SANT/Myb"/>
</dbReference>
<evidence type="ECO:0000313" key="9">
    <source>
        <dbReference type="Proteomes" id="UP000652761"/>
    </source>
</evidence>
<evidence type="ECO:0000256" key="5">
    <source>
        <dbReference type="SAM" id="MobiDB-lite"/>
    </source>
</evidence>
<dbReference type="Proteomes" id="UP000652761">
    <property type="component" value="Unassembled WGS sequence"/>
</dbReference>
<dbReference type="SUPFAM" id="SSF46689">
    <property type="entry name" value="Homeodomain-like"/>
    <property type="match status" value="1"/>
</dbReference>
<gene>
    <name evidence="8" type="ORF">Taro_027797</name>
</gene>
<evidence type="ECO:0000256" key="4">
    <source>
        <dbReference type="ARBA" id="ARBA00023242"/>
    </source>
</evidence>
<dbReference type="InterPro" id="IPR017884">
    <property type="entry name" value="SANT_dom"/>
</dbReference>
<accession>A0A843V9M2</accession>
<dbReference type="PROSITE" id="PS50090">
    <property type="entry name" value="MYB_LIKE"/>
    <property type="match status" value="1"/>
</dbReference>
<reference evidence="8" key="1">
    <citation type="submission" date="2017-07" db="EMBL/GenBank/DDBJ databases">
        <title>Taro Niue Genome Assembly and Annotation.</title>
        <authorList>
            <person name="Atibalentja N."/>
            <person name="Keating K."/>
            <person name="Fields C.J."/>
        </authorList>
    </citation>
    <scope>NUCLEOTIDE SEQUENCE</scope>
    <source>
        <strain evidence="8">Niue_2</strain>
        <tissue evidence="8">Leaf</tissue>
    </source>
</reference>
<dbReference type="CDD" id="cd00167">
    <property type="entry name" value="SANT"/>
    <property type="match status" value="1"/>
</dbReference>
<dbReference type="InterPro" id="IPR009057">
    <property type="entry name" value="Homeodomain-like_sf"/>
</dbReference>
<dbReference type="Pfam" id="PF00249">
    <property type="entry name" value="Myb_DNA-binding"/>
    <property type="match status" value="1"/>
</dbReference>
<dbReference type="PROSITE" id="PS51293">
    <property type="entry name" value="SANT"/>
    <property type="match status" value="1"/>
</dbReference>
<keyword evidence="3" id="KW-0804">Transcription</keyword>
<dbReference type="PANTHER" id="PTHR43952:SF75">
    <property type="entry name" value="PROTEIN RADIALIS-LIKE 6"/>
    <property type="match status" value="1"/>
</dbReference>
<evidence type="ECO:0000313" key="8">
    <source>
        <dbReference type="EMBL" id="MQL95132.1"/>
    </source>
</evidence>
<dbReference type="Gene3D" id="1.10.10.60">
    <property type="entry name" value="Homeodomain-like"/>
    <property type="match status" value="1"/>
</dbReference>